<dbReference type="InterPro" id="IPR012336">
    <property type="entry name" value="Thioredoxin-like_fold"/>
</dbReference>
<dbReference type="RefSeq" id="WP_098406106.1">
    <property type="nucleotide sequence ID" value="NZ_PDJE01000001.1"/>
</dbReference>
<gene>
    <name evidence="5" type="ORF">ATJ78_0450</name>
</gene>
<comment type="caution">
    <text evidence="5">The sequence shown here is derived from an EMBL/GenBank/DDBJ whole genome shotgun (WGS) entry which is preliminary data.</text>
</comment>
<feature type="transmembrane region" description="Helical" evidence="3">
    <location>
        <begin position="40"/>
        <end position="62"/>
    </location>
</feature>
<keyword evidence="3" id="KW-0472">Membrane</keyword>
<keyword evidence="3" id="KW-0812">Transmembrane</keyword>
<keyword evidence="1" id="KW-0175">Coiled coil</keyword>
<keyword evidence="3" id="KW-1133">Transmembrane helix</keyword>
<evidence type="ECO:0000313" key="5">
    <source>
        <dbReference type="EMBL" id="PFG29543.1"/>
    </source>
</evidence>
<feature type="region of interest" description="Disordered" evidence="2">
    <location>
        <begin position="291"/>
        <end position="318"/>
    </location>
</feature>
<protein>
    <submittedName>
        <fullName evidence="5">Thioredoxin-like protein</fullName>
    </submittedName>
</protein>
<dbReference type="EMBL" id="PDJE01000001">
    <property type="protein sequence ID" value="PFG29543.1"/>
    <property type="molecule type" value="Genomic_DNA"/>
</dbReference>
<reference evidence="5 6" key="1">
    <citation type="submission" date="2017-10" db="EMBL/GenBank/DDBJ databases">
        <title>Sequencing the genomes of 1000 actinobacteria strains.</title>
        <authorList>
            <person name="Klenk H.-P."/>
        </authorList>
    </citation>
    <scope>NUCLEOTIDE SEQUENCE [LARGE SCALE GENOMIC DNA]</scope>
    <source>
        <strain evidence="5 6">DSM 21798</strain>
    </source>
</reference>
<evidence type="ECO:0000313" key="6">
    <source>
        <dbReference type="Proteomes" id="UP000221369"/>
    </source>
</evidence>
<accession>A0A2A9DSH9</accession>
<evidence type="ECO:0000256" key="3">
    <source>
        <dbReference type="SAM" id="Phobius"/>
    </source>
</evidence>
<evidence type="ECO:0000256" key="1">
    <source>
        <dbReference type="SAM" id="Coils"/>
    </source>
</evidence>
<dbReference type="Gene3D" id="3.40.30.10">
    <property type="entry name" value="Glutaredoxin"/>
    <property type="match status" value="1"/>
</dbReference>
<keyword evidence="6" id="KW-1185">Reference proteome</keyword>
<dbReference type="Proteomes" id="UP000221369">
    <property type="component" value="Unassembled WGS sequence"/>
</dbReference>
<sequence length="318" mass="33898">MTIDKKQLEGLTKKERRELQREMARIKRETDRKRRKRRKVLGISGLILLIVAIIAAVALVVWTQLRLANEGPENMASDGIVLTGDGQTISAMPTGAHGWLEPAADVPEPEEGIVPLTVYVDYGSQDAAAFFATNGQQLQQWLTYGFVQLEIKPIALDQYDEATDNYSTLAANAAACVANFAPTNFLAVNTALLDANPLVTDTAIDKAGVSKAVATALGGENTDISTCIANDRYANWVATVSQNAANGPLQGTDVQKVAHAPLVLVDGKKFTGKNDESTDLLSFISEVLAAEQKAKEGEGSEESTPTPTPTGSATEGAK</sequence>
<dbReference type="AlphaFoldDB" id="A0A2A9DSH9"/>
<feature type="coiled-coil region" evidence="1">
    <location>
        <begin position="9"/>
        <end position="39"/>
    </location>
</feature>
<name>A0A2A9DSH9_9MICO</name>
<dbReference type="Pfam" id="PF13462">
    <property type="entry name" value="Thioredoxin_4"/>
    <property type="match status" value="1"/>
</dbReference>
<proteinExistence type="predicted"/>
<feature type="domain" description="Thioredoxin-like fold" evidence="4">
    <location>
        <begin position="118"/>
        <end position="276"/>
    </location>
</feature>
<evidence type="ECO:0000256" key="2">
    <source>
        <dbReference type="SAM" id="MobiDB-lite"/>
    </source>
</evidence>
<feature type="compositionally biased region" description="Low complexity" evidence="2">
    <location>
        <begin position="302"/>
        <end position="318"/>
    </location>
</feature>
<evidence type="ECO:0000259" key="4">
    <source>
        <dbReference type="Pfam" id="PF13462"/>
    </source>
</evidence>
<organism evidence="5 6">
    <name type="scientific">Paramicrobacterium agarici</name>
    <dbReference type="NCBI Taxonomy" id="630514"/>
    <lineage>
        <taxon>Bacteria</taxon>
        <taxon>Bacillati</taxon>
        <taxon>Actinomycetota</taxon>
        <taxon>Actinomycetes</taxon>
        <taxon>Micrococcales</taxon>
        <taxon>Microbacteriaceae</taxon>
        <taxon>Paramicrobacterium</taxon>
    </lineage>
</organism>